<keyword evidence="1" id="KW-0472">Membrane</keyword>
<name>A0A1H9VHH1_BUTFI</name>
<evidence type="ECO:0008006" key="4">
    <source>
        <dbReference type="Google" id="ProtNLM"/>
    </source>
</evidence>
<dbReference type="EMBL" id="FOGJ01000023">
    <property type="protein sequence ID" value="SES20667.1"/>
    <property type="molecule type" value="Genomic_DNA"/>
</dbReference>
<dbReference type="AlphaFoldDB" id="A0A1H9VHH1"/>
<evidence type="ECO:0000313" key="2">
    <source>
        <dbReference type="EMBL" id="SES20667.1"/>
    </source>
</evidence>
<proteinExistence type="predicted"/>
<dbReference type="Proteomes" id="UP000182584">
    <property type="component" value="Unassembled WGS sequence"/>
</dbReference>
<feature type="transmembrane region" description="Helical" evidence="1">
    <location>
        <begin position="12"/>
        <end position="30"/>
    </location>
</feature>
<sequence>MKDMAKEIRRQWILTIIFVAVIALIVFVKGSRVGGKITVQVNDKAIGISGENHQTIFVMMDDVTSIDLTDLEGFDAGHRIEGENTANLYEGVYENAEYGRYRAVIGADSGSLIVVKTKDETIVFSGLSKKDTVQIYDEIIDKMS</sequence>
<reference evidence="2 3" key="1">
    <citation type="submission" date="2016-10" db="EMBL/GenBank/DDBJ databases">
        <authorList>
            <person name="de Groot N.N."/>
        </authorList>
    </citation>
    <scope>NUCLEOTIDE SEQUENCE [LARGE SCALE GENOMIC DNA]</scope>
    <source>
        <strain evidence="2 3">AR40</strain>
    </source>
</reference>
<organism evidence="2 3">
    <name type="scientific">Butyrivibrio fibrisolvens</name>
    <dbReference type="NCBI Taxonomy" id="831"/>
    <lineage>
        <taxon>Bacteria</taxon>
        <taxon>Bacillati</taxon>
        <taxon>Bacillota</taxon>
        <taxon>Clostridia</taxon>
        <taxon>Lachnospirales</taxon>
        <taxon>Lachnospiraceae</taxon>
        <taxon>Butyrivibrio</taxon>
    </lineage>
</organism>
<evidence type="ECO:0000313" key="3">
    <source>
        <dbReference type="Proteomes" id="UP000182584"/>
    </source>
</evidence>
<accession>A0A1H9VHH1</accession>
<dbReference type="RefSeq" id="WP_074757646.1">
    <property type="nucleotide sequence ID" value="NZ_FOGJ01000023.1"/>
</dbReference>
<evidence type="ECO:0000256" key="1">
    <source>
        <dbReference type="SAM" id="Phobius"/>
    </source>
</evidence>
<keyword evidence="1" id="KW-1133">Transmembrane helix</keyword>
<protein>
    <recommendedName>
        <fullName evidence="4">Bacterial Pleckstrin homology domain-containing protein</fullName>
    </recommendedName>
</protein>
<keyword evidence="1" id="KW-0812">Transmembrane</keyword>
<gene>
    <name evidence="2" type="ORF">SAMN04487884_12317</name>
</gene>